<dbReference type="EMBL" id="UOFJ01000059">
    <property type="protein sequence ID" value="VAW62045.1"/>
    <property type="molecule type" value="Genomic_DNA"/>
</dbReference>
<gene>
    <name evidence="1" type="ORF">MNBD_GAMMA10-3346</name>
</gene>
<organism evidence="1">
    <name type="scientific">hydrothermal vent metagenome</name>
    <dbReference type="NCBI Taxonomy" id="652676"/>
    <lineage>
        <taxon>unclassified sequences</taxon>
        <taxon>metagenomes</taxon>
        <taxon>ecological metagenomes</taxon>
    </lineage>
</organism>
<evidence type="ECO:0000313" key="1">
    <source>
        <dbReference type="EMBL" id="VAW62045.1"/>
    </source>
</evidence>
<dbReference type="AlphaFoldDB" id="A0A3B0X171"/>
<accession>A0A3B0X171</accession>
<name>A0A3B0X171_9ZZZZ</name>
<reference evidence="1" key="1">
    <citation type="submission" date="2018-06" db="EMBL/GenBank/DDBJ databases">
        <authorList>
            <person name="Zhirakovskaya E."/>
        </authorList>
    </citation>
    <scope>NUCLEOTIDE SEQUENCE</scope>
</reference>
<sequence>MCIWEHDWRNKKGSEWPVLREIFYIVRRAPRGAIYGVAHSPNGLVAAHENTQYSHKLSALSRGQLINIGLSSINRSNLKIKPLSI</sequence>
<protein>
    <submittedName>
        <fullName evidence="1">Uncharacterized protein</fullName>
    </submittedName>
</protein>
<proteinExistence type="predicted"/>